<reference evidence="1" key="1">
    <citation type="submission" date="2016-10" db="EMBL/GenBank/DDBJ databases">
        <authorList>
            <person name="See-Too W.S."/>
        </authorList>
    </citation>
    <scope>NUCLEOTIDE SEQUENCE</scope>
    <source>
        <strain evidence="1">DSM 14505</strain>
    </source>
</reference>
<evidence type="ECO:0000313" key="2">
    <source>
        <dbReference type="Proteomes" id="UP000092661"/>
    </source>
</evidence>
<dbReference type="EMBL" id="CP016534">
    <property type="protein sequence ID" value="ANU11204.1"/>
    <property type="molecule type" value="Genomic_DNA"/>
</dbReference>
<dbReference type="InterPro" id="IPR009959">
    <property type="entry name" value="Cyclase_SnoaL-like"/>
</dbReference>
<dbReference type="InterPro" id="IPR032710">
    <property type="entry name" value="NTF2-like_dom_sf"/>
</dbReference>
<dbReference type="Gene3D" id="3.10.450.50">
    <property type="match status" value="2"/>
</dbReference>
<dbReference type="PANTHER" id="PTHR38436">
    <property type="entry name" value="POLYKETIDE CYCLASE SNOAL-LIKE DOMAIN"/>
    <property type="match status" value="1"/>
</dbReference>
<dbReference type="Pfam" id="PF07366">
    <property type="entry name" value="SnoaL"/>
    <property type="match status" value="1"/>
</dbReference>
<dbReference type="SUPFAM" id="SSF54427">
    <property type="entry name" value="NTF2-like"/>
    <property type="match status" value="2"/>
</dbReference>
<keyword evidence="2" id="KW-1185">Reference proteome</keyword>
<gene>
    <name evidence="1" type="ORF">BBH88_13320</name>
</gene>
<dbReference type="RefSeq" id="WP_065536977.1">
    <property type="nucleotide sequence ID" value="NZ_CP016534.2"/>
</dbReference>
<protein>
    <submittedName>
        <fullName evidence="1">Polyketide cyclase</fullName>
    </submittedName>
</protein>
<name>A0ABM6D715_9BACL</name>
<sequence>MGNFSASKKLVLDYFNELEEATTDTVEEILTKYTTANYLWRGVYPFREINNQIDVAREFWQPLKKSLTRMQRRQDIFIAGNNEYGDEEWVMSMGHFMGNFESDWLGIRATGKMINLRYAEFNCIEDGKISQTGLFVDIIGFMQQAGINPLPPDTGSYFVYPGPKNHDGLLFEDADAEKSKKTLNLVNKMINDLSELNETGSMDCPPELLGRAWSENMIWYGPGGIGASYTIPGYQKQHQLPFRNNLKDKKFNGHVCRFSEGNFACFFGWPNLTNTPIGGFLGLPGGEVCADMQVVDVYRREGDKLEENWVLIDIPYWLKQQGVDILERTVNITNPKLK</sequence>
<accession>A0ABM6D715</accession>
<evidence type="ECO:0000313" key="1">
    <source>
        <dbReference type="EMBL" id="ANU11204.1"/>
    </source>
</evidence>
<proteinExistence type="predicted"/>
<dbReference type="PANTHER" id="PTHR38436:SF1">
    <property type="entry name" value="ESTER CYCLASE"/>
    <property type="match status" value="1"/>
</dbReference>
<dbReference type="Proteomes" id="UP000092661">
    <property type="component" value="Chromosome"/>
</dbReference>
<organism evidence="1 2">
    <name type="scientific">Planococcus antarcticus DSM 14505</name>
    <dbReference type="NCBI Taxonomy" id="1185653"/>
    <lineage>
        <taxon>Bacteria</taxon>
        <taxon>Bacillati</taxon>
        <taxon>Bacillota</taxon>
        <taxon>Bacilli</taxon>
        <taxon>Bacillales</taxon>
        <taxon>Caryophanaceae</taxon>
        <taxon>Planococcus</taxon>
    </lineage>
</organism>